<feature type="transmembrane region" description="Helical" evidence="7">
    <location>
        <begin position="276"/>
        <end position="295"/>
    </location>
</feature>
<evidence type="ECO:0000256" key="4">
    <source>
        <dbReference type="ARBA" id="ARBA00022801"/>
    </source>
</evidence>
<feature type="transmembrane region" description="Helical" evidence="7">
    <location>
        <begin position="124"/>
        <end position="147"/>
    </location>
</feature>
<dbReference type="PANTHER" id="PTHR43731:SF14">
    <property type="entry name" value="PRESENILIN-ASSOCIATED RHOMBOID-LIKE PROTEIN, MITOCHONDRIAL"/>
    <property type="match status" value="1"/>
</dbReference>
<dbReference type="EMBL" id="BIFS01000001">
    <property type="protein sequence ID" value="GCE19589.1"/>
    <property type="molecule type" value="Genomic_DNA"/>
</dbReference>
<feature type="transmembrane region" description="Helical" evidence="7">
    <location>
        <begin position="237"/>
        <end position="256"/>
    </location>
</feature>
<keyword evidence="10" id="KW-1185">Reference proteome</keyword>
<gene>
    <name evidence="9" type="ORF">KDK_33890</name>
</gene>
<dbReference type="Proteomes" id="UP000287188">
    <property type="component" value="Unassembled WGS sequence"/>
</dbReference>
<evidence type="ECO:0000256" key="3">
    <source>
        <dbReference type="ARBA" id="ARBA00022692"/>
    </source>
</evidence>
<sequence>MLKNEVCVNDPHLLDGVATRTVRAKSSYRAALSQYRTQPQLARICWGTWIITIGSILVWCFTASQVAQTMGAHSLSAILTHIFNNAINTQPNSDDALTTILIRYGAKENNLILQGQYWRFLTPIFLHVNLLHVGLNMLNLVILGTFLERLVGHLRFLLIYLITGIISIIASFVFAPDVISVGASGAIFGLVGAYSIFVLVHRRAFPRGGLLALLWLVFIVGINLAFGFMIANVDNNAHIGGLISGCILGWWFTPLYRPTANQILIDTHRLSRSWPLALLTILGTLLLAILALHLGH</sequence>
<keyword evidence="6 7" id="KW-0472">Membrane</keyword>
<keyword evidence="4" id="KW-0378">Hydrolase</keyword>
<dbReference type="InterPro" id="IPR035952">
    <property type="entry name" value="Rhomboid-like_sf"/>
</dbReference>
<comment type="caution">
    <text evidence="9">The sequence shown here is derived from an EMBL/GenBank/DDBJ whole genome shotgun (WGS) entry which is preliminary data.</text>
</comment>
<proteinExistence type="inferred from homology"/>
<feature type="transmembrane region" description="Helical" evidence="7">
    <location>
        <begin position="181"/>
        <end position="200"/>
    </location>
</feature>
<dbReference type="SUPFAM" id="SSF144091">
    <property type="entry name" value="Rhomboid-like"/>
    <property type="match status" value="1"/>
</dbReference>
<accession>A0A402AKK9</accession>
<protein>
    <recommendedName>
        <fullName evidence="8">Peptidase S54 rhomboid domain-containing protein</fullName>
    </recommendedName>
</protein>
<keyword evidence="5 7" id="KW-1133">Transmembrane helix</keyword>
<evidence type="ECO:0000256" key="1">
    <source>
        <dbReference type="ARBA" id="ARBA00004141"/>
    </source>
</evidence>
<comment type="similarity">
    <text evidence="2">Belongs to the peptidase S54 family.</text>
</comment>
<dbReference type="AlphaFoldDB" id="A0A402AKK9"/>
<dbReference type="InterPro" id="IPR022764">
    <property type="entry name" value="Peptidase_S54_rhomboid_dom"/>
</dbReference>
<evidence type="ECO:0000259" key="8">
    <source>
        <dbReference type="Pfam" id="PF01694"/>
    </source>
</evidence>
<name>A0A402AKK9_9CHLR</name>
<feature type="transmembrane region" description="Helical" evidence="7">
    <location>
        <begin position="212"/>
        <end position="231"/>
    </location>
</feature>
<feature type="transmembrane region" description="Helical" evidence="7">
    <location>
        <begin position="44"/>
        <end position="67"/>
    </location>
</feature>
<dbReference type="PANTHER" id="PTHR43731">
    <property type="entry name" value="RHOMBOID PROTEASE"/>
    <property type="match status" value="1"/>
</dbReference>
<dbReference type="GO" id="GO:0004252">
    <property type="term" value="F:serine-type endopeptidase activity"/>
    <property type="evidence" value="ECO:0007669"/>
    <property type="project" value="InterPro"/>
</dbReference>
<dbReference type="InterPro" id="IPR050925">
    <property type="entry name" value="Rhomboid_protease_S54"/>
</dbReference>
<evidence type="ECO:0000256" key="7">
    <source>
        <dbReference type="SAM" id="Phobius"/>
    </source>
</evidence>
<feature type="transmembrane region" description="Helical" evidence="7">
    <location>
        <begin position="154"/>
        <end position="175"/>
    </location>
</feature>
<evidence type="ECO:0000313" key="9">
    <source>
        <dbReference type="EMBL" id="GCE19589.1"/>
    </source>
</evidence>
<evidence type="ECO:0000313" key="10">
    <source>
        <dbReference type="Proteomes" id="UP000287188"/>
    </source>
</evidence>
<dbReference type="GO" id="GO:0016020">
    <property type="term" value="C:membrane"/>
    <property type="evidence" value="ECO:0007669"/>
    <property type="project" value="UniProtKB-SubCell"/>
</dbReference>
<keyword evidence="3 7" id="KW-0812">Transmembrane</keyword>
<dbReference type="Pfam" id="PF01694">
    <property type="entry name" value="Rhomboid"/>
    <property type="match status" value="1"/>
</dbReference>
<feature type="domain" description="Peptidase S54 rhomboid" evidence="8">
    <location>
        <begin position="114"/>
        <end position="252"/>
    </location>
</feature>
<reference evidence="10" key="1">
    <citation type="submission" date="2018-12" db="EMBL/GenBank/DDBJ databases">
        <title>Tengunoibacter tsumagoiensis gen. nov., sp. nov., Dictyobacter kobayashii sp. nov., D. alpinus sp. nov., and D. joshuensis sp. nov. and description of Dictyobacteraceae fam. nov. within the order Ktedonobacterales isolated from Tengu-no-mugimeshi.</title>
        <authorList>
            <person name="Wang C.M."/>
            <person name="Zheng Y."/>
            <person name="Sakai Y."/>
            <person name="Toyoda A."/>
            <person name="Minakuchi Y."/>
            <person name="Abe K."/>
            <person name="Yokota A."/>
            <person name="Yabe S."/>
        </authorList>
    </citation>
    <scope>NUCLEOTIDE SEQUENCE [LARGE SCALE GENOMIC DNA]</scope>
    <source>
        <strain evidence="10">Uno11</strain>
    </source>
</reference>
<dbReference type="Gene3D" id="1.20.1540.10">
    <property type="entry name" value="Rhomboid-like"/>
    <property type="match status" value="1"/>
</dbReference>
<organism evidence="9 10">
    <name type="scientific">Dictyobacter kobayashii</name>
    <dbReference type="NCBI Taxonomy" id="2014872"/>
    <lineage>
        <taxon>Bacteria</taxon>
        <taxon>Bacillati</taxon>
        <taxon>Chloroflexota</taxon>
        <taxon>Ktedonobacteria</taxon>
        <taxon>Ktedonobacterales</taxon>
        <taxon>Dictyobacteraceae</taxon>
        <taxon>Dictyobacter</taxon>
    </lineage>
</organism>
<evidence type="ECO:0000256" key="2">
    <source>
        <dbReference type="ARBA" id="ARBA00009045"/>
    </source>
</evidence>
<comment type="subcellular location">
    <subcellularLocation>
        <location evidence="1">Membrane</location>
        <topology evidence="1">Multi-pass membrane protein</topology>
    </subcellularLocation>
</comment>
<evidence type="ECO:0000256" key="5">
    <source>
        <dbReference type="ARBA" id="ARBA00022989"/>
    </source>
</evidence>
<evidence type="ECO:0000256" key="6">
    <source>
        <dbReference type="ARBA" id="ARBA00023136"/>
    </source>
</evidence>